<reference evidence="2" key="1">
    <citation type="journal article" date="2018" name="Nat. Plants">
        <title>Whole-genome landscape of Medicago truncatula symbiotic genes.</title>
        <authorList>
            <person name="Pecrix Y."/>
            <person name="Staton S.E."/>
            <person name="Sallet E."/>
            <person name="Lelandais-Briere C."/>
            <person name="Moreau S."/>
            <person name="Carrere S."/>
            <person name="Blein T."/>
            <person name="Jardinaud M.F."/>
            <person name="Latrasse D."/>
            <person name="Zouine M."/>
            <person name="Zahm M."/>
            <person name="Kreplak J."/>
            <person name="Mayjonade B."/>
            <person name="Satge C."/>
            <person name="Perez M."/>
            <person name="Cauet S."/>
            <person name="Marande W."/>
            <person name="Chantry-Darmon C."/>
            <person name="Lopez-Roques C."/>
            <person name="Bouchez O."/>
            <person name="Berard A."/>
            <person name="Debelle F."/>
            <person name="Munos S."/>
            <person name="Bendahmane A."/>
            <person name="Berges H."/>
            <person name="Niebel A."/>
            <person name="Buitink J."/>
            <person name="Frugier F."/>
            <person name="Benhamed M."/>
            <person name="Crespi M."/>
            <person name="Gouzy J."/>
            <person name="Gamas P."/>
        </authorList>
    </citation>
    <scope>NUCLEOTIDE SEQUENCE [LARGE SCALE GENOMIC DNA]</scope>
    <source>
        <strain evidence="2">cv. Jemalong A17</strain>
    </source>
</reference>
<evidence type="ECO:0000313" key="2">
    <source>
        <dbReference type="Proteomes" id="UP000265566"/>
    </source>
</evidence>
<comment type="caution">
    <text evidence="1">The sequence shown here is derived from an EMBL/GenBank/DDBJ whole genome shotgun (WGS) entry which is preliminary data.</text>
</comment>
<dbReference type="EMBL" id="PSQE01000001">
    <property type="protein sequence ID" value="RHN81633.1"/>
    <property type="molecule type" value="Genomic_DNA"/>
</dbReference>
<organism evidence="1 2">
    <name type="scientific">Medicago truncatula</name>
    <name type="common">Barrel medic</name>
    <name type="synonym">Medicago tribuloides</name>
    <dbReference type="NCBI Taxonomy" id="3880"/>
    <lineage>
        <taxon>Eukaryota</taxon>
        <taxon>Viridiplantae</taxon>
        <taxon>Streptophyta</taxon>
        <taxon>Embryophyta</taxon>
        <taxon>Tracheophyta</taxon>
        <taxon>Spermatophyta</taxon>
        <taxon>Magnoliopsida</taxon>
        <taxon>eudicotyledons</taxon>
        <taxon>Gunneridae</taxon>
        <taxon>Pentapetalae</taxon>
        <taxon>rosids</taxon>
        <taxon>fabids</taxon>
        <taxon>Fabales</taxon>
        <taxon>Fabaceae</taxon>
        <taxon>Papilionoideae</taxon>
        <taxon>50 kb inversion clade</taxon>
        <taxon>NPAAA clade</taxon>
        <taxon>Hologalegina</taxon>
        <taxon>IRL clade</taxon>
        <taxon>Trifolieae</taxon>
        <taxon>Medicago</taxon>
    </lineage>
</organism>
<dbReference type="Gramene" id="rna5704">
    <property type="protein sequence ID" value="RHN81633.1"/>
    <property type="gene ID" value="gene5704"/>
</dbReference>
<dbReference type="Proteomes" id="UP000265566">
    <property type="component" value="Chromosome 1"/>
</dbReference>
<dbReference type="AlphaFoldDB" id="A0A396JZQ3"/>
<accession>A0A396JZQ3</accession>
<sequence>MEKCDEFLKLMNDLKALRIDTEGGDTTTLENLNKQFIDFKLRLNSSEEDHELHAEIDRLESMIKLYQLKIKLHQSFLGCFANMKECRDELCKLMAEPKALRIDPIGFKDKLQDLYERYKGYKLMFNSLLQEYQITYHERFQGESEFDDLEPLFQFVFDTVEKKLRKI</sequence>
<gene>
    <name evidence="1" type="ORF">MtrunA17_Chr1g0201281</name>
</gene>
<proteinExistence type="predicted"/>
<dbReference type="OrthoDB" id="1459738at2759"/>
<protein>
    <submittedName>
        <fullName evidence="1">Uncharacterized protein</fullName>
    </submittedName>
</protein>
<name>A0A396JZQ3_MEDTR</name>
<evidence type="ECO:0000313" key="1">
    <source>
        <dbReference type="EMBL" id="RHN81633.1"/>
    </source>
</evidence>